<dbReference type="CDD" id="cd00609">
    <property type="entry name" value="AAT_like"/>
    <property type="match status" value="1"/>
</dbReference>
<evidence type="ECO:0000256" key="2">
    <source>
        <dbReference type="ARBA" id="ARBA00012224"/>
    </source>
</evidence>
<sequence>MIYNFDEVIDRRNTDALKLEALQPRWGRTDLIPLWVADMDFRTPPFIIKALRDRLENEILGYTVKPDSWYDSIINWVNQRYGWKVSREMMNFTPGIVPGLAMLIQSLTRPGDKVMVQPPVYHPFFLITQHNNREVVYNPLVLENGQFRMDMERFKEDVKGCKLFILCNPHNPGGRVWTKEELIEVARICDENGTIVVSDEIHADLTLPPNKHCSFATVSEEARRNSIVFMSPSKAFNMPGMASSYCIIENESIRRTFTAYINGSEYAEGNVFSFIGVAAAYSNGTEWLDQVIAYIQGNIDFTDRFLKERIPAIKAILPQASYLVFLDCRELGLSQPELVSLFVEGAHLALNDGAIFGKEGTGFMRLNVATPRSVLQKALEQLEKACNERQK</sequence>
<gene>
    <name evidence="7" type="ORF">JCM15093_1529</name>
</gene>
<accession>A0A069D252</accession>
<dbReference type="GO" id="GO:0030170">
    <property type="term" value="F:pyridoxal phosphate binding"/>
    <property type="evidence" value="ECO:0007669"/>
    <property type="project" value="InterPro"/>
</dbReference>
<keyword evidence="8" id="KW-1185">Reference proteome</keyword>
<dbReference type="InterPro" id="IPR015422">
    <property type="entry name" value="PyrdxlP-dep_Trfase_small"/>
</dbReference>
<evidence type="ECO:0000313" key="7">
    <source>
        <dbReference type="EMBL" id="GAK36371.1"/>
    </source>
</evidence>
<dbReference type="OrthoDB" id="9802872at2"/>
<dbReference type="PANTHER" id="PTHR43525:SF1">
    <property type="entry name" value="PROTEIN MALY"/>
    <property type="match status" value="1"/>
</dbReference>
<dbReference type="SUPFAM" id="SSF53383">
    <property type="entry name" value="PLP-dependent transferases"/>
    <property type="match status" value="1"/>
</dbReference>
<dbReference type="EC" id="4.4.1.13" evidence="2"/>
<organism evidence="7 8">
    <name type="scientific">Bacteroides graminisolvens DSM 19988 = JCM 15093</name>
    <dbReference type="NCBI Taxonomy" id="1121097"/>
    <lineage>
        <taxon>Bacteria</taxon>
        <taxon>Pseudomonadati</taxon>
        <taxon>Bacteroidota</taxon>
        <taxon>Bacteroidia</taxon>
        <taxon>Bacteroidales</taxon>
        <taxon>Bacteroidaceae</taxon>
        <taxon>Bacteroides</taxon>
    </lineage>
</organism>
<dbReference type="Pfam" id="PF00155">
    <property type="entry name" value="Aminotran_1_2"/>
    <property type="match status" value="1"/>
</dbReference>
<dbReference type="PANTHER" id="PTHR43525">
    <property type="entry name" value="PROTEIN MALY"/>
    <property type="match status" value="1"/>
</dbReference>
<comment type="cofactor">
    <cofactor evidence="1">
        <name>pyridoxal 5'-phosphate</name>
        <dbReference type="ChEBI" id="CHEBI:597326"/>
    </cofactor>
</comment>
<keyword evidence="3" id="KW-0663">Pyridoxal phosphate</keyword>
<evidence type="ECO:0000256" key="5">
    <source>
        <dbReference type="ARBA" id="ARBA00037974"/>
    </source>
</evidence>
<evidence type="ECO:0000256" key="3">
    <source>
        <dbReference type="ARBA" id="ARBA00022898"/>
    </source>
</evidence>
<evidence type="ECO:0000313" key="8">
    <source>
        <dbReference type="Proteomes" id="UP000027601"/>
    </source>
</evidence>
<evidence type="ECO:0000259" key="6">
    <source>
        <dbReference type="Pfam" id="PF00155"/>
    </source>
</evidence>
<dbReference type="Gene3D" id="3.40.640.10">
    <property type="entry name" value="Type I PLP-dependent aspartate aminotransferase-like (Major domain)"/>
    <property type="match status" value="1"/>
</dbReference>
<reference evidence="7 8" key="1">
    <citation type="journal article" date="2015" name="Microbes Environ.">
        <title>Distribution and evolution of nitrogen fixation genes in the phylum bacteroidetes.</title>
        <authorList>
            <person name="Inoue J."/>
            <person name="Oshima K."/>
            <person name="Suda W."/>
            <person name="Sakamoto M."/>
            <person name="Iino T."/>
            <person name="Noda S."/>
            <person name="Hongoh Y."/>
            <person name="Hattori M."/>
            <person name="Ohkuma M."/>
        </authorList>
    </citation>
    <scope>NUCLEOTIDE SEQUENCE [LARGE SCALE GENOMIC DNA]</scope>
    <source>
        <strain evidence="7 8">JCM 15093</strain>
    </source>
</reference>
<evidence type="ECO:0000256" key="1">
    <source>
        <dbReference type="ARBA" id="ARBA00001933"/>
    </source>
</evidence>
<comment type="caution">
    <text evidence="7">The sequence shown here is derived from an EMBL/GenBank/DDBJ whole genome shotgun (WGS) entry which is preliminary data.</text>
</comment>
<dbReference type="InterPro" id="IPR051798">
    <property type="entry name" value="Class-II_PLP-Dep_Aminotrans"/>
</dbReference>
<dbReference type="InterPro" id="IPR015421">
    <property type="entry name" value="PyrdxlP-dep_Trfase_major"/>
</dbReference>
<proteinExistence type="inferred from homology"/>
<dbReference type="STRING" id="1121097.GCA_000428125_00737"/>
<protein>
    <recommendedName>
        <fullName evidence="2">cysteine-S-conjugate beta-lyase</fullName>
        <ecNumber evidence="2">4.4.1.13</ecNumber>
    </recommendedName>
</protein>
<comment type="similarity">
    <text evidence="5">Belongs to the class-II pyridoxal-phosphate-dependent aminotransferase family. MalY/PatB cystathionine beta-lyase subfamily.</text>
</comment>
<keyword evidence="4 7" id="KW-0456">Lyase</keyword>
<dbReference type="AlphaFoldDB" id="A0A069D252"/>
<dbReference type="eggNOG" id="COG1168">
    <property type="taxonomic scope" value="Bacteria"/>
</dbReference>
<name>A0A069D252_9BACE</name>
<dbReference type="RefSeq" id="WP_024996306.1">
    <property type="nucleotide sequence ID" value="NZ_ATZI01000001.1"/>
</dbReference>
<dbReference type="NCBIfam" id="TIGR04350">
    <property type="entry name" value="C_S_lyase_PatB"/>
    <property type="match status" value="1"/>
</dbReference>
<dbReference type="InterPro" id="IPR015424">
    <property type="entry name" value="PyrdxlP-dep_Trfase"/>
</dbReference>
<dbReference type="Gene3D" id="3.90.1150.10">
    <property type="entry name" value="Aspartate Aminotransferase, domain 1"/>
    <property type="match status" value="1"/>
</dbReference>
<dbReference type="EMBL" id="BAJS01000006">
    <property type="protein sequence ID" value="GAK36371.1"/>
    <property type="molecule type" value="Genomic_DNA"/>
</dbReference>
<dbReference type="Proteomes" id="UP000027601">
    <property type="component" value="Unassembled WGS sequence"/>
</dbReference>
<dbReference type="GO" id="GO:0047804">
    <property type="term" value="F:cysteine-S-conjugate beta-lyase activity"/>
    <property type="evidence" value="ECO:0007669"/>
    <property type="project" value="UniProtKB-EC"/>
</dbReference>
<dbReference type="InterPro" id="IPR027619">
    <property type="entry name" value="C-S_lyase_PatB-like"/>
</dbReference>
<dbReference type="InterPro" id="IPR004839">
    <property type="entry name" value="Aminotransferase_I/II_large"/>
</dbReference>
<evidence type="ECO:0000256" key="4">
    <source>
        <dbReference type="ARBA" id="ARBA00023239"/>
    </source>
</evidence>
<feature type="domain" description="Aminotransferase class I/classII large" evidence="6">
    <location>
        <begin position="30"/>
        <end position="382"/>
    </location>
</feature>